<keyword evidence="2" id="KW-1185">Reference proteome</keyword>
<name>A0ABY6J0A6_9BACT</name>
<evidence type="ECO:0000313" key="1">
    <source>
        <dbReference type="EMBL" id="UYQ91674.1"/>
    </source>
</evidence>
<reference evidence="1" key="1">
    <citation type="submission" date="2022-10" db="EMBL/GenBank/DDBJ databases">
        <title>Chitinophaga sp. nov., isolated from soil.</title>
        <authorList>
            <person name="Jeon C.O."/>
        </authorList>
    </citation>
    <scope>NUCLEOTIDE SEQUENCE</scope>
    <source>
        <strain evidence="1">R8</strain>
    </source>
</reference>
<gene>
    <name evidence="1" type="ORF">MKQ68_16415</name>
</gene>
<sequence>MKPEALLKAGFTFIAGMFLQQAASAQVKMGGLTPNAIRGDALLELNSPKQGLLLPRVNSAALTSHPLDTAANGLIIYVTDHNSLFVRKNATWKQLLAEDDAPASTVSSVNGGTGAVTFTAGTGLSLSGREYANDGVLSFNTRKGAVVAAEGDYTLTQLNDVTLSAPANEQLLQYNGTQWANWTPTYLKPVTTLTQGSVLFGGASGAVGQNNAQLFWDNTNNRLGIGTATPTQTLTVTGTASVSGHVGIGVTTAAHSDLTVNGSVAAKIRTITANTTPVVVADDDYTVVLSHGSGTGTIVVQLPNPTTCAGRMYVIKKNVANRTVNVTCPTVPNFERAAGPTTITGITTLYQGTANTNSAMYMAMTFQSDGTRWYMISN</sequence>
<dbReference type="EMBL" id="CP107006">
    <property type="protein sequence ID" value="UYQ91674.1"/>
    <property type="molecule type" value="Genomic_DNA"/>
</dbReference>
<organism evidence="1 2">
    <name type="scientific">Chitinophaga horti</name>
    <dbReference type="NCBI Taxonomy" id="2920382"/>
    <lineage>
        <taxon>Bacteria</taxon>
        <taxon>Pseudomonadati</taxon>
        <taxon>Bacteroidota</taxon>
        <taxon>Chitinophagia</taxon>
        <taxon>Chitinophagales</taxon>
        <taxon>Chitinophagaceae</taxon>
        <taxon>Chitinophaga</taxon>
    </lineage>
</organism>
<accession>A0ABY6J0A6</accession>
<protein>
    <submittedName>
        <fullName evidence="1">Uncharacterized protein</fullName>
    </submittedName>
</protein>
<dbReference type="RefSeq" id="WP_264280058.1">
    <property type="nucleotide sequence ID" value="NZ_CP107006.1"/>
</dbReference>
<evidence type="ECO:0000313" key="2">
    <source>
        <dbReference type="Proteomes" id="UP001162741"/>
    </source>
</evidence>
<dbReference type="Proteomes" id="UP001162741">
    <property type="component" value="Chromosome"/>
</dbReference>
<proteinExistence type="predicted"/>